<accession>A0AAP0EYL0</accession>
<keyword evidence="2" id="KW-1185">Reference proteome</keyword>
<proteinExistence type="predicted"/>
<evidence type="ECO:0000313" key="1">
    <source>
        <dbReference type="EMBL" id="KAK9102100.1"/>
    </source>
</evidence>
<name>A0AAP0EYL0_9MAGN</name>
<comment type="caution">
    <text evidence="1">The sequence shown here is derived from an EMBL/GenBank/DDBJ whole genome shotgun (WGS) entry which is preliminary data.</text>
</comment>
<reference evidence="1 2" key="1">
    <citation type="submission" date="2024-01" db="EMBL/GenBank/DDBJ databases">
        <title>Genome assemblies of Stephania.</title>
        <authorList>
            <person name="Yang L."/>
        </authorList>
    </citation>
    <scope>NUCLEOTIDE SEQUENCE [LARGE SCALE GENOMIC DNA]</scope>
    <source>
        <strain evidence="1">QJT</strain>
        <tissue evidence="1">Leaf</tissue>
    </source>
</reference>
<organism evidence="1 2">
    <name type="scientific">Stephania japonica</name>
    <dbReference type="NCBI Taxonomy" id="461633"/>
    <lineage>
        <taxon>Eukaryota</taxon>
        <taxon>Viridiplantae</taxon>
        <taxon>Streptophyta</taxon>
        <taxon>Embryophyta</taxon>
        <taxon>Tracheophyta</taxon>
        <taxon>Spermatophyta</taxon>
        <taxon>Magnoliopsida</taxon>
        <taxon>Ranunculales</taxon>
        <taxon>Menispermaceae</taxon>
        <taxon>Menispermoideae</taxon>
        <taxon>Cissampelideae</taxon>
        <taxon>Stephania</taxon>
    </lineage>
</organism>
<dbReference type="EMBL" id="JBBNAE010000008">
    <property type="protein sequence ID" value="KAK9102100.1"/>
    <property type="molecule type" value="Genomic_DNA"/>
</dbReference>
<evidence type="ECO:0000313" key="2">
    <source>
        <dbReference type="Proteomes" id="UP001417504"/>
    </source>
</evidence>
<dbReference type="AlphaFoldDB" id="A0AAP0EYL0"/>
<protein>
    <submittedName>
        <fullName evidence="1">Uncharacterized protein</fullName>
    </submittedName>
</protein>
<gene>
    <name evidence="1" type="ORF">Sjap_019354</name>
</gene>
<dbReference type="Proteomes" id="UP001417504">
    <property type="component" value="Unassembled WGS sequence"/>
</dbReference>
<sequence length="83" mass="9182">MAGVLAMVKTRVTALADKTIDSIVRCEESVRDLEVRLIAASGGIGNVLTFFIRSRNQEEENGLMNHELIPVRIRLCKLEKGQG</sequence>